<dbReference type="AlphaFoldDB" id="A0AA85K532"/>
<keyword evidence="3" id="KW-0732">Signal</keyword>
<proteinExistence type="predicted"/>
<feature type="domain" description="EGF-like" evidence="4">
    <location>
        <begin position="626"/>
        <end position="667"/>
    </location>
</feature>
<dbReference type="SUPFAM" id="SSF57196">
    <property type="entry name" value="EGF/Laminin"/>
    <property type="match status" value="1"/>
</dbReference>
<evidence type="ECO:0000313" key="5">
    <source>
        <dbReference type="Proteomes" id="UP000050795"/>
    </source>
</evidence>
<dbReference type="WBParaSite" id="TREG1_67080.1">
    <property type="protein sequence ID" value="TREG1_67080.1"/>
    <property type="gene ID" value="TREG1_67080"/>
</dbReference>
<feature type="signal peptide" evidence="3">
    <location>
        <begin position="1"/>
        <end position="32"/>
    </location>
</feature>
<evidence type="ECO:0000259" key="4">
    <source>
        <dbReference type="PROSITE" id="PS50026"/>
    </source>
</evidence>
<evidence type="ECO:0000256" key="2">
    <source>
        <dbReference type="SAM" id="MobiDB-lite"/>
    </source>
</evidence>
<evidence type="ECO:0000313" key="6">
    <source>
        <dbReference type="WBParaSite" id="TREG1_67080.1"/>
    </source>
</evidence>
<dbReference type="Proteomes" id="UP000050795">
    <property type="component" value="Unassembled WGS sequence"/>
</dbReference>
<organism evidence="5 6">
    <name type="scientific">Trichobilharzia regenti</name>
    <name type="common">Nasal bird schistosome</name>
    <dbReference type="NCBI Taxonomy" id="157069"/>
    <lineage>
        <taxon>Eukaryota</taxon>
        <taxon>Metazoa</taxon>
        <taxon>Spiralia</taxon>
        <taxon>Lophotrochozoa</taxon>
        <taxon>Platyhelminthes</taxon>
        <taxon>Trematoda</taxon>
        <taxon>Digenea</taxon>
        <taxon>Strigeidida</taxon>
        <taxon>Schistosomatoidea</taxon>
        <taxon>Schistosomatidae</taxon>
        <taxon>Trichobilharzia</taxon>
    </lineage>
</organism>
<feature type="chain" id="PRO_5041743212" description="EGF-like domain-containing protein" evidence="3">
    <location>
        <begin position="33"/>
        <end position="729"/>
    </location>
</feature>
<dbReference type="InterPro" id="IPR000742">
    <property type="entry name" value="EGF"/>
</dbReference>
<comment type="caution">
    <text evidence="1">Lacks conserved residue(s) required for the propagation of feature annotation.</text>
</comment>
<feature type="region of interest" description="Disordered" evidence="2">
    <location>
        <begin position="484"/>
        <end position="520"/>
    </location>
</feature>
<keyword evidence="5" id="KW-1185">Reference proteome</keyword>
<sequence length="729" mass="81545">MIYFKCCAQTTCSEEYLICILLILCSIFNVQSHSDNTNNNNNEINNALKQSVNIDSSVLNPELIRMKKEAESSLDNNNNNNNDHNNRISDIEHIEHNGLDILTDHLNNANKVNTDNNDINNINDDDLLKSLSNMIGMYHRFPNTERNNDDNNNERSGTTFTFIEMIVQRTVNKYMNVIRTRSDWLKRLLQLVKEERDIRSRYNCYTDACIYKIQLFTTQLKAHLLRNTVHLEGNHAGDELHLKRFRRSSLDKSLTPPQSSPAEGVAQAAAKAFDLNDSTVEILHDDPAIPDALLIHPSDHGDEHDDDALRLPNELHKLNILKKHSENAHDDGDIDKADNNHFASWTNNNDSRQKSIKFDNTHKIDVARFSQDLVNGVLSKHTKSQTVTVPTVTKMATTTDMFNPIIRNDSSINISPLPVSTPQPNLFAQMSGEENPFLQNHEDDVNSDPEGVGQLDEMESSTNIADKVPSISADHELKRDEVSGTIVTDGANSISLSPSSSSGESEVEKEEKGAIADAKGETLPLPLFESAAYTTDIPTAFSDAMPTSDLVAVKAEELPENTPPPPPQSSSPLPTFTTTTTTTADIRQTDIYSHSMKPSLNIRAISLTVEETLVIPFGLNKFNGRPYENCTGQYETYCYNAIKCVYISVLETAACYCRTGYTGVRCDMFNLPQTLDILKSFREESIDISSLQQPTAYILHNVIEATARYTVNAVLEESLLSTWEDDTPF</sequence>
<feature type="disulfide bond" evidence="1">
    <location>
        <begin position="638"/>
        <end position="655"/>
    </location>
</feature>
<name>A0AA85K532_TRIRE</name>
<keyword evidence="1" id="KW-1015">Disulfide bond</keyword>
<dbReference type="PROSITE" id="PS00022">
    <property type="entry name" value="EGF_1"/>
    <property type="match status" value="1"/>
</dbReference>
<dbReference type="PROSITE" id="PS01186">
    <property type="entry name" value="EGF_2"/>
    <property type="match status" value="1"/>
</dbReference>
<feature type="region of interest" description="Disordered" evidence="2">
    <location>
        <begin position="558"/>
        <end position="578"/>
    </location>
</feature>
<accession>A0AA85K532</accession>
<evidence type="ECO:0000256" key="3">
    <source>
        <dbReference type="SAM" id="SignalP"/>
    </source>
</evidence>
<keyword evidence="1" id="KW-0245">EGF-like domain</keyword>
<dbReference type="PROSITE" id="PS50026">
    <property type="entry name" value="EGF_3"/>
    <property type="match status" value="1"/>
</dbReference>
<reference evidence="6" key="2">
    <citation type="submission" date="2023-11" db="UniProtKB">
        <authorList>
            <consortium name="WormBaseParasite"/>
        </authorList>
    </citation>
    <scope>IDENTIFICATION</scope>
</reference>
<feature type="disulfide bond" evidence="1">
    <location>
        <begin position="657"/>
        <end position="666"/>
    </location>
</feature>
<reference evidence="5" key="1">
    <citation type="submission" date="2022-06" db="EMBL/GenBank/DDBJ databases">
        <authorList>
            <person name="Berger JAMES D."/>
            <person name="Berger JAMES D."/>
        </authorList>
    </citation>
    <scope>NUCLEOTIDE SEQUENCE [LARGE SCALE GENOMIC DNA]</scope>
</reference>
<feature type="compositionally biased region" description="Low complexity" evidence="2">
    <location>
        <begin position="493"/>
        <end position="504"/>
    </location>
</feature>
<protein>
    <recommendedName>
        <fullName evidence="4">EGF-like domain-containing protein</fullName>
    </recommendedName>
</protein>
<dbReference type="Gene3D" id="2.10.25.10">
    <property type="entry name" value="Laminin"/>
    <property type="match status" value="1"/>
</dbReference>
<evidence type="ECO:0000256" key="1">
    <source>
        <dbReference type="PROSITE-ProRule" id="PRU00076"/>
    </source>
</evidence>
<feature type="compositionally biased region" description="Basic and acidic residues" evidence="2">
    <location>
        <begin position="509"/>
        <end position="520"/>
    </location>
</feature>